<keyword evidence="3" id="KW-1185">Reference proteome</keyword>
<reference evidence="2 3" key="1">
    <citation type="submission" date="2021-06" db="EMBL/GenBank/DDBJ databases">
        <title>Caerostris extrusa draft genome.</title>
        <authorList>
            <person name="Kono N."/>
            <person name="Arakawa K."/>
        </authorList>
    </citation>
    <scope>NUCLEOTIDE SEQUENCE [LARGE SCALE GENOMIC DNA]</scope>
</reference>
<evidence type="ECO:0000313" key="2">
    <source>
        <dbReference type="EMBL" id="GIY80591.1"/>
    </source>
</evidence>
<proteinExistence type="predicted"/>
<feature type="region of interest" description="Disordered" evidence="1">
    <location>
        <begin position="54"/>
        <end position="75"/>
    </location>
</feature>
<name>A0AAV4WDJ0_CAEEX</name>
<protein>
    <submittedName>
        <fullName evidence="2">Uncharacterized protein</fullName>
    </submittedName>
</protein>
<evidence type="ECO:0000313" key="3">
    <source>
        <dbReference type="Proteomes" id="UP001054945"/>
    </source>
</evidence>
<organism evidence="2 3">
    <name type="scientific">Caerostris extrusa</name>
    <name type="common">Bark spider</name>
    <name type="synonym">Caerostris bankana</name>
    <dbReference type="NCBI Taxonomy" id="172846"/>
    <lineage>
        <taxon>Eukaryota</taxon>
        <taxon>Metazoa</taxon>
        <taxon>Ecdysozoa</taxon>
        <taxon>Arthropoda</taxon>
        <taxon>Chelicerata</taxon>
        <taxon>Arachnida</taxon>
        <taxon>Araneae</taxon>
        <taxon>Araneomorphae</taxon>
        <taxon>Entelegynae</taxon>
        <taxon>Araneoidea</taxon>
        <taxon>Araneidae</taxon>
        <taxon>Caerostris</taxon>
    </lineage>
</organism>
<sequence length="75" mass="8247">MPAVHEVQTAASRELMNGVHGSSQRHVDDLVWTIHVNFLGNKRKSAEVLAEIAASHASADDKAANRTDHYQRGDK</sequence>
<dbReference type="Proteomes" id="UP001054945">
    <property type="component" value="Unassembled WGS sequence"/>
</dbReference>
<evidence type="ECO:0000256" key="1">
    <source>
        <dbReference type="SAM" id="MobiDB-lite"/>
    </source>
</evidence>
<gene>
    <name evidence="2" type="ORF">CEXT_467141</name>
</gene>
<dbReference type="EMBL" id="BPLR01016028">
    <property type="protein sequence ID" value="GIY80591.1"/>
    <property type="molecule type" value="Genomic_DNA"/>
</dbReference>
<dbReference type="AlphaFoldDB" id="A0AAV4WDJ0"/>
<accession>A0AAV4WDJ0</accession>
<feature type="compositionally biased region" description="Basic and acidic residues" evidence="1">
    <location>
        <begin position="58"/>
        <end position="75"/>
    </location>
</feature>
<comment type="caution">
    <text evidence="2">The sequence shown here is derived from an EMBL/GenBank/DDBJ whole genome shotgun (WGS) entry which is preliminary data.</text>
</comment>